<dbReference type="GO" id="GO:0005737">
    <property type="term" value="C:cytoplasm"/>
    <property type="evidence" value="ECO:0007669"/>
    <property type="project" value="TreeGrafter"/>
</dbReference>
<sequence>MSGPLRTYLDKRVDHVLPLAHSSPPKPAAPSSGGLLAISVLTYNVWFDLDDWQLRFDAVASIIERLQPTVVCLQEVTQQFALALKRHPWLNQNYHMLDADDGTVLKTVEPYGVAMLSRYPFERLELHETHSLMQRNALLAEINADGHKAPGDHSLPS</sequence>
<dbReference type="SUPFAM" id="SSF56219">
    <property type="entry name" value="DNase I-like"/>
    <property type="match status" value="1"/>
</dbReference>
<evidence type="ECO:0000256" key="4">
    <source>
        <dbReference type="ARBA" id="ARBA00022722"/>
    </source>
</evidence>
<dbReference type="GO" id="GO:0004527">
    <property type="term" value="F:exonuclease activity"/>
    <property type="evidence" value="ECO:0007669"/>
    <property type="project" value="UniProtKB-KW"/>
</dbReference>
<comment type="cofactor">
    <cofactor evidence="1">
        <name>Mn(2+)</name>
        <dbReference type="ChEBI" id="CHEBI:29035"/>
    </cofactor>
</comment>
<evidence type="ECO:0000256" key="1">
    <source>
        <dbReference type="ARBA" id="ARBA00001936"/>
    </source>
</evidence>
<proteinExistence type="predicted"/>
<keyword evidence="6" id="KW-0227">DNA damage</keyword>
<dbReference type="Proteomes" id="UP000011083">
    <property type="component" value="Unassembled WGS sequence"/>
</dbReference>
<evidence type="ECO:0000256" key="9">
    <source>
        <dbReference type="ARBA" id="ARBA00023204"/>
    </source>
</evidence>
<dbReference type="OrthoDB" id="686169at2759"/>
<keyword evidence="12" id="KW-0269">Exonuclease</keyword>
<dbReference type="InterPro" id="IPR036691">
    <property type="entry name" value="Endo/exonu/phosph_ase_sf"/>
</dbReference>
<dbReference type="GO" id="GO:0070260">
    <property type="term" value="F:5'-tyrosyl-DNA phosphodiesterase activity"/>
    <property type="evidence" value="ECO:0007669"/>
    <property type="project" value="TreeGrafter"/>
</dbReference>
<organism evidence="12 13">
    <name type="scientific">Acanthamoeba castellanii (strain ATCC 30010 / Neff)</name>
    <dbReference type="NCBI Taxonomy" id="1257118"/>
    <lineage>
        <taxon>Eukaryota</taxon>
        <taxon>Amoebozoa</taxon>
        <taxon>Discosea</taxon>
        <taxon>Longamoebia</taxon>
        <taxon>Centramoebida</taxon>
        <taxon>Acanthamoebidae</taxon>
        <taxon>Acanthamoeba</taxon>
    </lineage>
</organism>
<evidence type="ECO:0000256" key="5">
    <source>
        <dbReference type="ARBA" id="ARBA00022723"/>
    </source>
</evidence>
<dbReference type="GO" id="GO:0046872">
    <property type="term" value="F:metal ion binding"/>
    <property type="evidence" value="ECO:0007669"/>
    <property type="project" value="UniProtKB-KW"/>
</dbReference>
<evidence type="ECO:0000313" key="13">
    <source>
        <dbReference type="Proteomes" id="UP000011083"/>
    </source>
</evidence>
<dbReference type="GO" id="GO:0006302">
    <property type="term" value="P:double-strand break repair"/>
    <property type="evidence" value="ECO:0007669"/>
    <property type="project" value="TreeGrafter"/>
</dbReference>
<dbReference type="PANTHER" id="PTHR15822:SF4">
    <property type="entry name" value="TYROSYL-DNA PHOSPHODIESTERASE 2"/>
    <property type="match status" value="1"/>
</dbReference>
<keyword evidence="7" id="KW-0378">Hydrolase</keyword>
<comment type="subcellular location">
    <subcellularLocation>
        <location evidence="3">Nucleus</location>
        <location evidence="3">PML body</location>
    </subcellularLocation>
</comment>
<feature type="domain" description="Endonuclease/exonuclease/phosphatase" evidence="11">
    <location>
        <begin position="41"/>
        <end position="134"/>
    </location>
</feature>
<keyword evidence="5" id="KW-0479">Metal-binding</keyword>
<dbReference type="GO" id="GO:0003697">
    <property type="term" value="F:single-stranded DNA binding"/>
    <property type="evidence" value="ECO:0007669"/>
    <property type="project" value="TreeGrafter"/>
</dbReference>
<evidence type="ECO:0000256" key="6">
    <source>
        <dbReference type="ARBA" id="ARBA00022763"/>
    </source>
</evidence>
<gene>
    <name evidence="12" type="ORF">ACA1_270220</name>
</gene>
<evidence type="ECO:0000256" key="8">
    <source>
        <dbReference type="ARBA" id="ARBA00022842"/>
    </source>
</evidence>
<dbReference type="Gene3D" id="3.60.10.10">
    <property type="entry name" value="Endonuclease/exonuclease/phosphatase"/>
    <property type="match status" value="1"/>
</dbReference>
<protein>
    <submittedName>
        <fullName evidence="12">Endonuclease/Exonuclease/phosphatase family protein</fullName>
    </submittedName>
</protein>
<dbReference type="VEuPathDB" id="AmoebaDB:ACA1_270220"/>
<evidence type="ECO:0000256" key="2">
    <source>
        <dbReference type="ARBA" id="ARBA00001946"/>
    </source>
</evidence>
<dbReference type="KEGG" id="acan:ACA1_270220"/>
<keyword evidence="4" id="KW-0540">Nuclease</keyword>
<accession>L8H4B8</accession>
<dbReference type="EMBL" id="KB007933">
    <property type="protein sequence ID" value="ELR19548.1"/>
    <property type="molecule type" value="Genomic_DNA"/>
</dbReference>
<dbReference type="RefSeq" id="XP_004341634.1">
    <property type="nucleotide sequence ID" value="XM_004341586.1"/>
</dbReference>
<keyword evidence="10" id="KW-0539">Nucleus</keyword>
<keyword evidence="12" id="KW-0255">Endonuclease</keyword>
<dbReference type="GO" id="GO:0004519">
    <property type="term" value="F:endonuclease activity"/>
    <property type="evidence" value="ECO:0007669"/>
    <property type="project" value="UniProtKB-KW"/>
</dbReference>
<evidence type="ECO:0000259" key="11">
    <source>
        <dbReference type="Pfam" id="PF03372"/>
    </source>
</evidence>
<dbReference type="AlphaFoldDB" id="L8H4B8"/>
<dbReference type="InterPro" id="IPR051547">
    <property type="entry name" value="TDP2-like"/>
</dbReference>
<keyword evidence="13" id="KW-1185">Reference proteome</keyword>
<name>L8H4B8_ACACF</name>
<evidence type="ECO:0000256" key="7">
    <source>
        <dbReference type="ARBA" id="ARBA00022801"/>
    </source>
</evidence>
<comment type="cofactor">
    <cofactor evidence="2">
        <name>Mg(2+)</name>
        <dbReference type="ChEBI" id="CHEBI:18420"/>
    </cofactor>
</comment>
<evidence type="ECO:0000256" key="3">
    <source>
        <dbReference type="ARBA" id="ARBA00004322"/>
    </source>
</evidence>
<evidence type="ECO:0000256" key="10">
    <source>
        <dbReference type="ARBA" id="ARBA00023242"/>
    </source>
</evidence>
<reference evidence="12 13" key="1">
    <citation type="journal article" date="2013" name="Genome Biol.">
        <title>Genome of Acanthamoeba castellanii highlights extensive lateral gene transfer and early evolution of tyrosine kinase signaling.</title>
        <authorList>
            <person name="Clarke M."/>
            <person name="Lohan A.J."/>
            <person name="Liu B."/>
            <person name="Lagkouvardos I."/>
            <person name="Roy S."/>
            <person name="Zafar N."/>
            <person name="Bertelli C."/>
            <person name="Schilde C."/>
            <person name="Kianianmomeni A."/>
            <person name="Burglin T.R."/>
            <person name="Frech C."/>
            <person name="Turcotte B."/>
            <person name="Kopec K.O."/>
            <person name="Synnott J.M."/>
            <person name="Choo C."/>
            <person name="Paponov I."/>
            <person name="Finkler A."/>
            <person name="Soon Heng Tan C."/>
            <person name="Hutchins A.P."/>
            <person name="Weinmeier T."/>
            <person name="Rattei T."/>
            <person name="Chu J.S."/>
            <person name="Gimenez G."/>
            <person name="Irimia M."/>
            <person name="Rigden D.J."/>
            <person name="Fitzpatrick D.A."/>
            <person name="Lorenzo-Morales J."/>
            <person name="Bateman A."/>
            <person name="Chiu C.H."/>
            <person name="Tang P."/>
            <person name="Hegemann P."/>
            <person name="Fromm H."/>
            <person name="Raoult D."/>
            <person name="Greub G."/>
            <person name="Miranda-Saavedra D."/>
            <person name="Chen N."/>
            <person name="Nash P."/>
            <person name="Ginger M.L."/>
            <person name="Horn M."/>
            <person name="Schaap P."/>
            <person name="Caler L."/>
            <person name="Loftus B."/>
        </authorList>
    </citation>
    <scope>NUCLEOTIDE SEQUENCE [LARGE SCALE GENOMIC DNA]</scope>
    <source>
        <strain evidence="12 13">Neff</strain>
    </source>
</reference>
<keyword evidence="8" id="KW-0460">Magnesium</keyword>
<dbReference type="Pfam" id="PF03372">
    <property type="entry name" value="Exo_endo_phos"/>
    <property type="match status" value="1"/>
</dbReference>
<evidence type="ECO:0000313" key="12">
    <source>
        <dbReference type="EMBL" id="ELR19548.1"/>
    </source>
</evidence>
<dbReference type="PANTHER" id="PTHR15822">
    <property type="entry name" value="TRAF AND TNF RECEPTOR-ASSOCIATED PROTEIN"/>
    <property type="match status" value="1"/>
</dbReference>
<dbReference type="GeneID" id="14920335"/>
<keyword evidence="9" id="KW-0234">DNA repair</keyword>
<dbReference type="InterPro" id="IPR005135">
    <property type="entry name" value="Endo/exonuclease/phosphatase"/>
</dbReference>